<dbReference type="Proteomes" id="UP000886595">
    <property type="component" value="Unassembled WGS sequence"/>
</dbReference>
<comment type="caution">
    <text evidence="2">The sequence shown here is derived from an EMBL/GenBank/DDBJ whole genome shotgun (WGS) entry which is preliminary data.</text>
</comment>
<reference evidence="2 3" key="1">
    <citation type="submission" date="2020-02" db="EMBL/GenBank/DDBJ databases">
        <authorList>
            <person name="Ma Q."/>
            <person name="Huang Y."/>
            <person name="Song X."/>
            <person name="Pei D."/>
        </authorList>
    </citation>
    <scope>NUCLEOTIDE SEQUENCE [LARGE SCALE GENOMIC DNA]</scope>
    <source>
        <strain evidence="2">Sxm20200214</strain>
        <tissue evidence="2">Leaf</tissue>
    </source>
</reference>
<sequence length="119" mass="13165">MVENVEKEGEEFQDLTDDDQEEELMKDIDGKSMIEKGTSGETGKGKEQMAEDEAKKQGVRKKPLKPLTLAGGSTKMRMVQAMLSPRKTNVPKASNRQKEASKQPEEKGVANPKHAPPKN</sequence>
<keyword evidence="3" id="KW-1185">Reference proteome</keyword>
<protein>
    <submittedName>
        <fullName evidence="2">Uncharacterized protein</fullName>
    </submittedName>
</protein>
<name>A0A8X8BFM4_BRACI</name>
<dbReference type="EMBL" id="JAAMPC010000001">
    <property type="protein sequence ID" value="KAG2333190.1"/>
    <property type="molecule type" value="Genomic_DNA"/>
</dbReference>
<feature type="compositionally biased region" description="Basic and acidic residues" evidence="1">
    <location>
        <begin position="96"/>
        <end position="108"/>
    </location>
</feature>
<dbReference type="AlphaFoldDB" id="A0A8X8BFM4"/>
<organism evidence="2 3">
    <name type="scientific">Brassica carinata</name>
    <name type="common">Ethiopian mustard</name>
    <name type="synonym">Abyssinian cabbage</name>
    <dbReference type="NCBI Taxonomy" id="52824"/>
    <lineage>
        <taxon>Eukaryota</taxon>
        <taxon>Viridiplantae</taxon>
        <taxon>Streptophyta</taxon>
        <taxon>Embryophyta</taxon>
        <taxon>Tracheophyta</taxon>
        <taxon>Spermatophyta</taxon>
        <taxon>Magnoliopsida</taxon>
        <taxon>eudicotyledons</taxon>
        <taxon>Gunneridae</taxon>
        <taxon>Pentapetalae</taxon>
        <taxon>rosids</taxon>
        <taxon>malvids</taxon>
        <taxon>Brassicales</taxon>
        <taxon>Brassicaceae</taxon>
        <taxon>Brassiceae</taxon>
        <taxon>Brassica</taxon>
    </lineage>
</organism>
<evidence type="ECO:0000256" key="1">
    <source>
        <dbReference type="SAM" id="MobiDB-lite"/>
    </source>
</evidence>
<feature type="compositionally biased region" description="Basic and acidic residues" evidence="1">
    <location>
        <begin position="43"/>
        <end position="56"/>
    </location>
</feature>
<accession>A0A8X8BFM4</accession>
<feature type="compositionally biased region" description="Acidic residues" evidence="1">
    <location>
        <begin position="8"/>
        <end position="22"/>
    </location>
</feature>
<gene>
    <name evidence="2" type="ORF">Bca52824_004370</name>
</gene>
<evidence type="ECO:0000313" key="3">
    <source>
        <dbReference type="Proteomes" id="UP000886595"/>
    </source>
</evidence>
<feature type="compositionally biased region" description="Basic and acidic residues" evidence="1">
    <location>
        <begin position="23"/>
        <end position="34"/>
    </location>
</feature>
<feature type="region of interest" description="Disordered" evidence="1">
    <location>
        <begin position="1"/>
        <end position="119"/>
    </location>
</feature>
<proteinExistence type="predicted"/>
<evidence type="ECO:0000313" key="2">
    <source>
        <dbReference type="EMBL" id="KAG2333190.1"/>
    </source>
</evidence>